<dbReference type="Gene3D" id="2.30.180.10">
    <property type="entry name" value="FAS1 domain"/>
    <property type="match status" value="2"/>
</dbReference>
<proteinExistence type="predicted"/>
<dbReference type="PANTHER" id="PTHR10900">
    <property type="entry name" value="PERIOSTIN-RELATED"/>
    <property type="match status" value="1"/>
</dbReference>
<feature type="chain" id="PRO_5046902663" evidence="1">
    <location>
        <begin position="29"/>
        <end position="318"/>
    </location>
</feature>
<sequence length="318" mass="33258">MSVKPKLSRRQWIAGAAAVMTMPTLLTACGGGGSDAADRKNLVTLAESKPELSLFVEAVNAAGLRDTLSSGSYTVFAPDNNAFAALLAELGTTKDALFADTALLGAVLKYHVLSSVVFKEAIPLGKAIEPIGGGFFKIELQGNAYQITDGRNRTSAITSTDSVAANGVLHVVNRVLLPANKDIVETAQATADLSILVEAVVAAGLVDSLKAPGPFTVFAPTNAAFAALLTELGVTKQALLADNALLTKVLTYHVVPSRTLKADIRVDSPITTLQGQTFRVNANLRIVDQRNRTTGLVATDVFASNGVVHVIDRVLLPA</sequence>
<dbReference type="InterPro" id="IPR050904">
    <property type="entry name" value="Adhesion/Biosynth-related"/>
</dbReference>
<feature type="domain" description="FAS1" evidence="2">
    <location>
        <begin position="180"/>
        <end position="315"/>
    </location>
</feature>
<dbReference type="SUPFAM" id="SSF82153">
    <property type="entry name" value="FAS1 domain"/>
    <property type="match status" value="2"/>
</dbReference>
<keyword evidence="1" id="KW-0732">Signal</keyword>
<comment type="caution">
    <text evidence="3">The sequence shown here is derived from an EMBL/GenBank/DDBJ whole genome shotgun (WGS) entry which is preliminary data.</text>
</comment>
<organism evidence="3 4">
    <name type="scientific">Variovorax dokdonensis</name>
    <dbReference type="NCBI Taxonomy" id="344883"/>
    <lineage>
        <taxon>Bacteria</taxon>
        <taxon>Pseudomonadati</taxon>
        <taxon>Pseudomonadota</taxon>
        <taxon>Betaproteobacteria</taxon>
        <taxon>Burkholderiales</taxon>
        <taxon>Comamonadaceae</taxon>
        <taxon>Variovorax</taxon>
    </lineage>
</organism>
<feature type="signal peptide" evidence="1">
    <location>
        <begin position="1"/>
        <end position="28"/>
    </location>
</feature>
<protein>
    <submittedName>
        <fullName evidence="3">Fasciclin domain-containing protein</fullName>
    </submittedName>
</protein>
<feature type="domain" description="FAS1" evidence="2">
    <location>
        <begin position="39"/>
        <end position="176"/>
    </location>
</feature>
<dbReference type="PROSITE" id="PS51318">
    <property type="entry name" value="TAT"/>
    <property type="match status" value="1"/>
</dbReference>
<name>A0ABT7N985_9BURK</name>
<dbReference type="Pfam" id="PF02469">
    <property type="entry name" value="Fasciclin"/>
    <property type="match status" value="2"/>
</dbReference>
<dbReference type="InterPro" id="IPR006311">
    <property type="entry name" value="TAT_signal"/>
</dbReference>
<dbReference type="PROSITE" id="PS50213">
    <property type="entry name" value="FAS1"/>
    <property type="match status" value="2"/>
</dbReference>
<evidence type="ECO:0000313" key="3">
    <source>
        <dbReference type="EMBL" id="MDM0044506.1"/>
    </source>
</evidence>
<accession>A0ABT7N985</accession>
<evidence type="ECO:0000259" key="2">
    <source>
        <dbReference type="PROSITE" id="PS50213"/>
    </source>
</evidence>
<dbReference type="PANTHER" id="PTHR10900:SF77">
    <property type="entry name" value="FI19380P1"/>
    <property type="match status" value="1"/>
</dbReference>
<dbReference type="Proteomes" id="UP001174908">
    <property type="component" value="Unassembled WGS sequence"/>
</dbReference>
<dbReference type="InterPro" id="IPR036378">
    <property type="entry name" value="FAS1_dom_sf"/>
</dbReference>
<evidence type="ECO:0000313" key="4">
    <source>
        <dbReference type="Proteomes" id="UP001174908"/>
    </source>
</evidence>
<dbReference type="RefSeq" id="WP_286659538.1">
    <property type="nucleotide sequence ID" value="NZ_JASZYV010000001.1"/>
</dbReference>
<dbReference type="InterPro" id="IPR000782">
    <property type="entry name" value="FAS1_domain"/>
</dbReference>
<dbReference type="PROSITE" id="PS51257">
    <property type="entry name" value="PROKAR_LIPOPROTEIN"/>
    <property type="match status" value="1"/>
</dbReference>
<gene>
    <name evidence="3" type="ORF">QTH91_08450</name>
</gene>
<dbReference type="SMART" id="SM00554">
    <property type="entry name" value="FAS1"/>
    <property type="match status" value="2"/>
</dbReference>
<reference evidence="3" key="1">
    <citation type="submission" date="2023-06" db="EMBL/GenBank/DDBJ databases">
        <authorList>
            <person name="Jiang Y."/>
            <person name="Liu Q."/>
        </authorList>
    </citation>
    <scope>NUCLEOTIDE SEQUENCE</scope>
    <source>
        <strain evidence="3">CGMCC 1.12089</strain>
    </source>
</reference>
<dbReference type="EMBL" id="JASZYV010000001">
    <property type="protein sequence ID" value="MDM0044506.1"/>
    <property type="molecule type" value="Genomic_DNA"/>
</dbReference>
<keyword evidence="4" id="KW-1185">Reference proteome</keyword>
<evidence type="ECO:0000256" key="1">
    <source>
        <dbReference type="SAM" id="SignalP"/>
    </source>
</evidence>